<dbReference type="InterPro" id="IPR012337">
    <property type="entry name" value="RNaseH-like_sf"/>
</dbReference>
<accession>A0A397UU68</accession>
<evidence type="ECO:0008006" key="3">
    <source>
        <dbReference type="Google" id="ProtNLM"/>
    </source>
</evidence>
<keyword evidence="2" id="KW-1185">Reference proteome</keyword>
<reference evidence="1 2" key="1">
    <citation type="submission" date="2018-06" db="EMBL/GenBank/DDBJ databases">
        <title>Comparative genomics reveals the genomic features of Rhizophagus irregularis, R. cerebriforme, R. diaphanum and Gigaspora rosea, and their symbiotic lifestyle signature.</title>
        <authorList>
            <person name="Morin E."/>
            <person name="San Clemente H."/>
            <person name="Chen E.C.H."/>
            <person name="De La Providencia I."/>
            <person name="Hainaut M."/>
            <person name="Kuo A."/>
            <person name="Kohler A."/>
            <person name="Murat C."/>
            <person name="Tang N."/>
            <person name="Roy S."/>
            <person name="Loubradou J."/>
            <person name="Henrissat B."/>
            <person name="Grigoriev I.V."/>
            <person name="Corradi N."/>
            <person name="Roux C."/>
            <person name="Martin F.M."/>
        </authorList>
    </citation>
    <scope>NUCLEOTIDE SEQUENCE [LARGE SCALE GENOMIC DNA]</scope>
    <source>
        <strain evidence="1 2">DAOM 194757</strain>
    </source>
</reference>
<dbReference type="EMBL" id="QKWP01001040">
    <property type="protein sequence ID" value="RIB12269.1"/>
    <property type="molecule type" value="Genomic_DNA"/>
</dbReference>
<organism evidence="1 2">
    <name type="scientific">Gigaspora rosea</name>
    <dbReference type="NCBI Taxonomy" id="44941"/>
    <lineage>
        <taxon>Eukaryota</taxon>
        <taxon>Fungi</taxon>
        <taxon>Fungi incertae sedis</taxon>
        <taxon>Mucoromycota</taxon>
        <taxon>Glomeromycotina</taxon>
        <taxon>Glomeromycetes</taxon>
        <taxon>Diversisporales</taxon>
        <taxon>Gigasporaceae</taxon>
        <taxon>Gigaspora</taxon>
    </lineage>
</organism>
<protein>
    <recommendedName>
        <fullName evidence="3">hAT-like transposase RNase-H fold domain-containing protein</fullName>
    </recommendedName>
</protein>
<comment type="caution">
    <text evidence="1">The sequence shown here is derived from an EMBL/GenBank/DDBJ whole genome shotgun (WGS) entry which is preliminary data.</text>
</comment>
<proteinExistence type="predicted"/>
<evidence type="ECO:0000313" key="1">
    <source>
        <dbReference type="EMBL" id="RIB12269.1"/>
    </source>
</evidence>
<dbReference type="AlphaFoldDB" id="A0A397UU68"/>
<sequence length="223" mass="25974">MSIYLRHVIADVPTHWNSSYLAWCRLLELKEYICILEANLAENNNRDIKKDFQQLFKIMLTNDEWDLLRDLIPVLGPFEEATRYLGSSNYATYSIISPLISEIIKILKPVSLTNEINIEKIEDIFVAINEDIQKRTDLDKSMQTSNALERVKETLYRAMLFYWKRDNILYLPSILDPCVKKIEFAPDKIDEVQELLKDKYNEMKNNLAVNSTTASTTTTLAQN</sequence>
<evidence type="ECO:0000313" key="2">
    <source>
        <dbReference type="Proteomes" id="UP000266673"/>
    </source>
</evidence>
<dbReference type="SUPFAM" id="SSF53098">
    <property type="entry name" value="Ribonuclease H-like"/>
    <property type="match status" value="1"/>
</dbReference>
<gene>
    <name evidence="1" type="ORF">C2G38_2201114</name>
</gene>
<name>A0A397UU68_9GLOM</name>
<dbReference type="OrthoDB" id="2434554at2759"/>
<dbReference type="Proteomes" id="UP000266673">
    <property type="component" value="Unassembled WGS sequence"/>
</dbReference>